<evidence type="ECO:0000313" key="2">
    <source>
        <dbReference type="Proteomes" id="UP000250434"/>
    </source>
</evidence>
<gene>
    <name evidence="1" type="ORF">A4R43_26150</name>
</gene>
<protein>
    <recommendedName>
        <fullName evidence="3">HTH marR-type domain-containing protein</fullName>
    </recommendedName>
</protein>
<evidence type="ECO:0000313" key="1">
    <source>
        <dbReference type="EMBL" id="AXB45543.1"/>
    </source>
</evidence>
<dbReference type="Gene3D" id="1.10.10.10">
    <property type="entry name" value="Winged helix-like DNA-binding domain superfamily/Winged helix DNA-binding domain"/>
    <property type="match status" value="1"/>
</dbReference>
<dbReference type="EMBL" id="CP015163">
    <property type="protein sequence ID" value="AXB45543.1"/>
    <property type="molecule type" value="Genomic_DNA"/>
</dbReference>
<sequence length="94" mass="10515">MRCSERGQLQMLTLADRLGVTRGGRIIDWHVERGRVRRDRPEHNRREVYAVLTDEGGEVLDRAREVYLRVLSETLAESGCCPGLSGVAHPGSSV</sequence>
<name>A0A344LBW9_9PSEU</name>
<organism evidence="1 2">
    <name type="scientific">Amycolatopsis albispora</name>
    <dbReference type="NCBI Taxonomy" id="1804986"/>
    <lineage>
        <taxon>Bacteria</taxon>
        <taxon>Bacillati</taxon>
        <taxon>Actinomycetota</taxon>
        <taxon>Actinomycetes</taxon>
        <taxon>Pseudonocardiales</taxon>
        <taxon>Pseudonocardiaceae</taxon>
        <taxon>Amycolatopsis</taxon>
    </lineage>
</organism>
<dbReference type="KEGG" id="aab:A4R43_26150"/>
<dbReference type="SUPFAM" id="SSF46785">
    <property type="entry name" value="Winged helix' DNA-binding domain"/>
    <property type="match status" value="1"/>
</dbReference>
<dbReference type="OrthoDB" id="5295456at2"/>
<dbReference type="AlphaFoldDB" id="A0A344LBW9"/>
<proteinExistence type="predicted"/>
<evidence type="ECO:0008006" key="3">
    <source>
        <dbReference type="Google" id="ProtNLM"/>
    </source>
</evidence>
<dbReference type="InterPro" id="IPR036388">
    <property type="entry name" value="WH-like_DNA-bd_sf"/>
</dbReference>
<dbReference type="Proteomes" id="UP000250434">
    <property type="component" value="Chromosome"/>
</dbReference>
<dbReference type="InterPro" id="IPR036390">
    <property type="entry name" value="WH_DNA-bd_sf"/>
</dbReference>
<accession>A0A344LBW9</accession>
<reference evidence="1 2" key="1">
    <citation type="submission" date="2016-04" db="EMBL/GenBank/DDBJ databases">
        <title>Complete genome sequence and analysis of deep-sea sediment isolate, Amycolatopsis sp. WP1.</title>
        <authorList>
            <person name="Wang H."/>
            <person name="Chen S."/>
            <person name="Wu Q."/>
        </authorList>
    </citation>
    <scope>NUCLEOTIDE SEQUENCE [LARGE SCALE GENOMIC DNA]</scope>
    <source>
        <strain evidence="1 2">WP1</strain>
    </source>
</reference>
<keyword evidence="2" id="KW-1185">Reference proteome</keyword>